<keyword evidence="1" id="KW-0175">Coiled coil</keyword>
<dbReference type="PROSITE" id="PS51688">
    <property type="entry name" value="ICA"/>
    <property type="match status" value="1"/>
</dbReference>
<evidence type="ECO:0000313" key="4">
    <source>
        <dbReference type="Proteomes" id="UP000583266"/>
    </source>
</evidence>
<dbReference type="Pfam" id="PF13884">
    <property type="entry name" value="Peptidase_S74"/>
    <property type="match status" value="1"/>
</dbReference>
<gene>
    <name evidence="3" type="ORF">HHL17_14505</name>
</gene>
<feature type="coiled-coil region" evidence="1">
    <location>
        <begin position="537"/>
        <end position="571"/>
    </location>
</feature>
<dbReference type="EMBL" id="JABBGC010000001">
    <property type="protein sequence ID" value="NML38416.1"/>
    <property type="molecule type" value="Genomic_DNA"/>
</dbReference>
<accession>A0A848GJH8</accession>
<protein>
    <submittedName>
        <fullName evidence="3">Tail fiber domain-containing protein</fullName>
    </submittedName>
</protein>
<dbReference type="Proteomes" id="UP000583266">
    <property type="component" value="Unassembled WGS sequence"/>
</dbReference>
<sequence>MAPTGLLCQHFKLPVSIGWAIAGREEIIEYPQYLSMKRLWLLLLLFAGWTTTLRAQQTYQIRADSVRIYSACDTAELIIENHTQRVPGFLFNKGNGRTEFRKLQLKTLGANLLSIIGQDTVDLSPWGDTRYDLANTNYWKIPDRVTAPFEQWPMHKVIGYDQYAGVDMPYLSNQAFQSIGANTYYNGLVVRTGSTGFDMAVNWDGELMGPNGVFFRVKDDTKPHWSNWREVLFKDYADTFFIRNQKTAPQVAHLWINGAAKIGDSIVLAKYKNNAAGDSVLTTDAAGNLKLKLAGSGSDIYTADGALTADRTVNTGVRSLLFKGVNGTTDSSYLFFRSNVVKLGSLNDPTAGGGISELGTDKYSGVGMRWLREDTIAYTLANKYGVGTYFVKGMYAFINNVTANAVYLGFSKVRDDTNGPAINLSLVLDSSRIAYVTSNSSTRVTYDTLFYVTKYGDAKINGTLEVTGLYQSSQRKLKKDIEPFNRSALDIINKASVQTFKYKADKNGVTHIGFIAEDAPEEMVAPQRIGVDQANTMALLVKAVQEMNQKVESLQQEVTTLKKELADLKKGK</sequence>
<dbReference type="AlphaFoldDB" id="A0A848GJH8"/>
<dbReference type="RefSeq" id="WP_169225413.1">
    <property type="nucleotide sequence ID" value="NZ_JABBGC010000001.1"/>
</dbReference>
<reference evidence="3 4" key="1">
    <citation type="submission" date="2020-04" db="EMBL/GenBank/DDBJ databases">
        <title>Chitinophaga sp. G-6-1-13 sp. nov., isolated from soil.</title>
        <authorList>
            <person name="Dahal R.H."/>
            <person name="Chaudhary D.K."/>
        </authorList>
    </citation>
    <scope>NUCLEOTIDE SEQUENCE [LARGE SCALE GENOMIC DNA]</scope>
    <source>
        <strain evidence="3 4">G-6-1-13</strain>
    </source>
</reference>
<evidence type="ECO:0000259" key="2">
    <source>
        <dbReference type="PROSITE" id="PS51688"/>
    </source>
</evidence>
<keyword evidence="4" id="KW-1185">Reference proteome</keyword>
<name>A0A848GJH8_9BACT</name>
<dbReference type="InterPro" id="IPR030392">
    <property type="entry name" value="S74_ICA"/>
</dbReference>
<evidence type="ECO:0000313" key="3">
    <source>
        <dbReference type="EMBL" id="NML38416.1"/>
    </source>
</evidence>
<comment type="caution">
    <text evidence="3">The sequence shown here is derived from an EMBL/GenBank/DDBJ whole genome shotgun (WGS) entry which is preliminary data.</text>
</comment>
<feature type="domain" description="Peptidase S74" evidence="2">
    <location>
        <begin position="473"/>
        <end position="565"/>
    </location>
</feature>
<organism evidence="3 4">
    <name type="scientific">Chitinophaga fulva</name>
    <dbReference type="NCBI Taxonomy" id="2728842"/>
    <lineage>
        <taxon>Bacteria</taxon>
        <taxon>Pseudomonadati</taxon>
        <taxon>Bacteroidota</taxon>
        <taxon>Chitinophagia</taxon>
        <taxon>Chitinophagales</taxon>
        <taxon>Chitinophagaceae</taxon>
        <taxon>Chitinophaga</taxon>
    </lineage>
</organism>
<proteinExistence type="predicted"/>
<evidence type="ECO:0000256" key="1">
    <source>
        <dbReference type="SAM" id="Coils"/>
    </source>
</evidence>